<evidence type="ECO:0000313" key="3">
    <source>
        <dbReference type="Proteomes" id="UP000018208"/>
    </source>
</evidence>
<reference evidence="1 2" key="1">
    <citation type="journal article" date="2014" name="PLoS Genet.">
        <title>The Genome of Spironucleus salmonicida Highlights a Fish Pathogen Adapted to Fluctuating Environments.</title>
        <authorList>
            <person name="Xu F."/>
            <person name="Jerlstrom-Hultqvist J."/>
            <person name="Einarsson E."/>
            <person name="Astvaldsson A."/>
            <person name="Svard S.G."/>
            <person name="Andersson J.O."/>
        </authorList>
    </citation>
    <scope>NUCLEOTIDE SEQUENCE</scope>
    <source>
        <strain evidence="2">ATCC 50377</strain>
    </source>
</reference>
<keyword evidence="3" id="KW-1185">Reference proteome</keyword>
<dbReference type="EMBL" id="KI546040">
    <property type="protein sequence ID" value="EST47470.1"/>
    <property type="molecule type" value="Genomic_DNA"/>
</dbReference>
<dbReference type="EMBL" id="AUWU02000007">
    <property type="protein sequence ID" value="KAH0570673.1"/>
    <property type="molecule type" value="Genomic_DNA"/>
</dbReference>
<evidence type="ECO:0000313" key="1">
    <source>
        <dbReference type="EMBL" id="EST47470.1"/>
    </source>
</evidence>
<name>V6LSB2_9EUKA</name>
<dbReference type="AlphaFoldDB" id="V6LSB2"/>
<gene>
    <name evidence="1" type="ORF">SS50377_12455</name>
    <name evidence="2" type="ORF">SS50377_26959</name>
</gene>
<accession>V6LSB2</accession>
<evidence type="ECO:0000313" key="2">
    <source>
        <dbReference type="EMBL" id="KAH0570673.1"/>
    </source>
</evidence>
<dbReference type="Proteomes" id="UP000018208">
    <property type="component" value="Unassembled WGS sequence"/>
</dbReference>
<sequence>MRTYTKLTQIKNIIKPSLNLGGKDLIPDYSIKFIPRQDMTEYTKLRTMAIEDEFMRTELGKDTDRQQALNYQKPKPRPIQNTKIKSQMIACRGDIYLRWKQNANLVEFKVQ</sequence>
<organism evidence="1">
    <name type="scientific">Spironucleus salmonicida</name>
    <dbReference type="NCBI Taxonomy" id="348837"/>
    <lineage>
        <taxon>Eukaryota</taxon>
        <taxon>Metamonada</taxon>
        <taxon>Diplomonadida</taxon>
        <taxon>Hexamitidae</taxon>
        <taxon>Hexamitinae</taxon>
        <taxon>Spironucleus</taxon>
    </lineage>
</organism>
<protein>
    <submittedName>
        <fullName evidence="1">Uncharacterized protein</fullName>
    </submittedName>
</protein>
<proteinExistence type="predicted"/>
<reference evidence="2" key="2">
    <citation type="submission" date="2020-12" db="EMBL/GenBank/DDBJ databases">
        <title>New Spironucleus salmonicida genome in near-complete chromosomes.</title>
        <authorList>
            <person name="Xu F."/>
            <person name="Kurt Z."/>
            <person name="Jimenez-Gonzalez A."/>
            <person name="Astvaldsson A."/>
            <person name="Andersson J.O."/>
            <person name="Svard S.G."/>
        </authorList>
    </citation>
    <scope>NUCLEOTIDE SEQUENCE</scope>
    <source>
        <strain evidence="2">ATCC 50377</strain>
    </source>
</reference>
<dbReference type="VEuPathDB" id="GiardiaDB:SS50377_26959"/>